<comment type="cofactor">
    <cofactor evidence="1">
        <name>FAD</name>
        <dbReference type="ChEBI" id="CHEBI:57692"/>
    </cofactor>
</comment>
<dbReference type="GO" id="GO:1903457">
    <property type="term" value="P:lactate catabolic process"/>
    <property type="evidence" value="ECO:0007669"/>
    <property type="project" value="TreeGrafter"/>
</dbReference>
<keyword evidence="3" id="KW-0274">FAD</keyword>
<organism evidence="6 7">
    <name type="scientific">Stygiolobus azoricus</name>
    <dbReference type="NCBI Taxonomy" id="41675"/>
    <lineage>
        <taxon>Archaea</taxon>
        <taxon>Thermoproteota</taxon>
        <taxon>Thermoprotei</taxon>
        <taxon>Sulfolobales</taxon>
        <taxon>Sulfolobaceae</taxon>
        <taxon>Stygiolobus</taxon>
    </lineage>
</organism>
<evidence type="ECO:0000256" key="3">
    <source>
        <dbReference type="ARBA" id="ARBA00022827"/>
    </source>
</evidence>
<evidence type="ECO:0000256" key="1">
    <source>
        <dbReference type="ARBA" id="ARBA00001974"/>
    </source>
</evidence>
<dbReference type="Pfam" id="PF01565">
    <property type="entry name" value="FAD_binding_4"/>
    <property type="match status" value="1"/>
</dbReference>
<dbReference type="PANTHER" id="PTHR11748:SF118">
    <property type="entry name" value="ALKYLDIHYDROXYACETONEPHOSPHATE SYNTHASE (PRECURSOR)"/>
    <property type="match status" value="1"/>
</dbReference>
<dbReference type="InterPro" id="IPR016164">
    <property type="entry name" value="FAD-linked_Oxase-like_C"/>
</dbReference>
<dbReference type="GO" id="GO:0008720">
    <property type="term" value="F:D-lactate dehydrogenase (NAD+) activity"/>
    <property type="evidence" value="ECO:0007669"/>
    <property type="project" value="TreeGrafter"/>
</dbReference>
<evidence type="ECO:0000313" key="7">
    <source>
        <dbReference type="Proteomes" id="UP000423396"/>
    </source>
</evidence>
<proteinExistence type="predicted"/>
<keyword evidence="2" id="KW-0285">Flavoprotein</keyword>
<dbReference type="SUPFAM" id="SSF55103">
    <property type="entry name" value="FAD-linked oxidases, C-terminal domain"/>
    <property type="match status" value="1"/>
</dbReference>
<dbReference type="InterPro" id="IPR036318">
    <property type="entry name" value="FAD-bd_PCMH-like_sf"/>
</dbReference>
<keyword evidence="4" id="KW-0560">Oxidoreductase</keyword>
<dbReference type="InterPro" id="IPR004113">
    <property type="entry name" value="FAD-bd_oxidored_4_C"/>
</dbReference>
<accession>A0A650CRU6</accession>
<evidence type="ECO:0000256" key="4">
    <source>
        <dbReference type="ARBA" id="ARBA00023002"/>
    </source>
</evidence>
<dbReference type="InterPro" id="IPR016171">
    <property type="entry name" value="Vanillyl_alc_oxidase_C-sub2"/>
</dbReference>
<dbReference type="InterPro" id="IPR016169">
    <property type="entry name" value="FAD-bd_PCMH_sub2"/>
</dbReference>
<evidence type="ECO:0000256" key="2">
    <source>
        <dbReference type="ARBA" id="ARBA00022630"/>
    </source>
</evidence>
<evidence type="ECO:0000313" key="6">
    <source>
        <dbReference type="EMBL" id="QGR20518.1"/>
    </source>
</evidence>
<dbReference type="AlphaFoldDB" id="A0A650CRU6"/>
<dbReference type="Pfam" id="PF02913">
    <property type="entry name" value="FAD-oxidase_C"/>
    <property type="match status" value="1"/>
</dbReference>
<feature type="domain" description="FAD-binding PCMH-type" evidence="5">
    <location>
        <begin position="42"/>
        <end position="211"/>
    </location>
</feature>
<dbReference type="Gene3D" id="1.10.45.10">
    <property type="entry name" value="Vanillyl-alcohol Oxidase, Chain A, domain 4"/>
    <property type="match status" value="1"/>
</dbReference>
<protein>
    <submittedName>
        <fullName evidence="6">FAD-binding protein</fullName>
    </submittedName>
</protein>
<dbReference type="InterPro" id="IPR016166">
    <property type="entry name" value="FAD-bd_PCMH"/>
</dbReference>
<dbReference type="PANTHER" id="PTHR11748">
    <property type="entry name" value="D-LACTATE DEHYDROGENASE"/>
    <property type="match status" value="1"/>
</dbReference>
<name>A0A650CRU6_9CREN</name>
<gene>
    <name evidence="6" type="ORF">D1868_05925</name>
</gene>
<dbReference type="PROSITE" id="PS51387">
    <property type="entry name" value="FAD_PCMH"/>
    <property type="match status" value="1"/>
</dbReference>
<evidence type="ECO:0000259" key="5">
    <source>
        <dbReference type="PROSITE" id="PS51387"/>
    </source>
</evidence>
<dbReference type="GO" id="GO:0071949">
    <property type="term" value="F:FAD binding"/>
    <property type="evidence" value="ECO:0007669"/>
    <property type="project" value="InterPro"/>
</dbReference>
<dbReference type="InterPro" id="IPR006094">
    <property type="entry name" value="Oxid_FAD_bind_N"/>
</dbReference>
<dbReference type="SUPFAM" id="SSF56176">
    <property type="entry name" value="FAD-binding/transporter-associated domain-like"/>
    <property type="match status" value="1"/>
</dbReference>
<keyword evidence="7" id="KW-1185">Reference proteome</keyword>
<dbReference type="KEGG" id="sazo:D1868_05925"/>
<dbReference type="EMBL" id="CP045483">
    <property type="protein sequence ID" value="QGR20518.1"/>
    <property type="molecule type" value="Genomic_DNA"/>
</dbReference>
<sequence>MSETSIFSEFERELGKKVSFDKEQIAKYSVAPYVVSPILSKLSKGILGIVNVFDEDDLRITLQLAYKHNIPLVLRGRGTSTIGQVIPLKPSIIVDISNFSNTLTIDKDYVTVYPGNKVIDVLKYLRKRGKTLKVYPSSLYISTIGGYISGGDVGIGSFQFGYHFHAGIRYLKVLSSDGKTIEVRGIDTLGFAQAAGTNGAITEAEISIMNEDDWKDQLVSSDNLIEILETIKILPREKVRRVTIEDSRALSLVGRLEGLRKWNLIVSSTLKVGNEINAKFLDELAFAAAYVTFSKISNFKNFFYEVRLLSLEEFYDVVSEIKKSLGDEVMIHGDVMTLRGKIIIYTVFMSEKSNFRLIEDVMRRKGIPFEIHSIYINDRVDEPERLELMKKYKRLLDPKDILNPGKLRLDT</sequence>
<dbReference type="OrthoDB" id="26910at2157"/>
<reference evidence="6 7" key="1">
    <citation type="submission" date="2019-10" db="EMBL/GenBank/DDBJ databases">
        <title>Genome Sequences from Six Type Strain Members of the Archaeal Family Sulfolobaceae: Acidianus ambivalens, Acidianus infernus, Metallosphaera prunae, Stygiolobus azoricus, Sulfolobus metallicus, and Sulfurisphaera ohwakuensis.</title>
        <authorList>
            <person name="Counts J.A."/>
            <person name="Kelly R.M."/>
        </authorList>
    </citation>
    <scope>NUCLEOTIDE SEQUENCE [LARGE SCALE GENOMIC DNA]</scope>
    <source>
        <strain evidence="6 7">FC6</strain>
    </source>
</reference>
<dbReference type="Proteomes" id="UP000423396">
    <property type="component" value="Chromosome"/>
</dbReference>
<dbReference type="GO" id="GO:0004458">
    <property type="term" value="F:D-lactate dehydrogenase (cytochrome) activity"/>
    <property type="evidence" value="ECO:0007669"/>
    <property type="project" value="TreeGrafter"/>
</dbReference>
<dbReference type="Gene3D" id="3.30.465.10">
    <property type="match status" value="1"/>
</dbReference>